<gene>
    <name evidence="1" type="ORF">IE53DRAFT_328062</name>
</gene>
<evidence type="ECO:0000313" key="1">
    <source>
        <dbReference type="EMBL" id="PWN51684.1"/>
    </source>
</evidence>
<protein>
    <submittedName>
        <fullName evidence="1">Alpha/beta-hydrolase</fullName>
    </submittedName>
</protein>
<dbReference type="Proteomes" id="UP000245626">
    <property type="component" value="Unassembled WGS sequence"/>
</dbReference>
<name>A0ACD0P172_9BASI</name>
<keyword evidence="2" id="KW-1185">Reference proteome</keyword>
<organism evidence="1 2">
    <name type="scientific">Violaceomyces palustris</name>
    <dbReference type="NCBI Taxonomy" id="1673888"/>
    <lineage>
        <taxon>Eukaryota</taxon>
        <taxon>Fungi</taxon>
        <taxon>Dikarya</taxon>
        <taxon>Basidiomycota</taxon>
        <taxon>Ustilaginomycotina</taxon>
        <taxon>Ustilaginomycetes</taxon>
        <taxon>Violaceomycetales</taxon>
        <taxon>Violaceomycetaceae</taxon>
        <taxon>Violaceomyces</taxon>
    </lineage>
</organism>
<accession>A0ACD0P172</accession>
<proteinExistence type="predicted"/>
<evidence type="ECO:0000313" key="2">
    <source>
        <dbReference type="Proteomes" id="UP000245626"/>
    </source>
</evidence>
<reference evidence="1 2" key="1">
    <citation type="journal article" date="2018" name="Mol. Biol. Evol.">
        <title>Broad Genomic Sampling Reveals a Smut Pathogenic Ancestry of the Fungal Clade Ustilaginomycotina.</title>
        <authorList>
            <person name="Kijpornyongpan T."/>
            <person name="Mondo S.J."/>
            <person name="Barry K."/>
            <person name="Sandor L."/>
            <person name="Lee J."/>
            <person name="Lipzen A."/>
            <person name="Pangilinan J."/>
            <person name="LaButti K."/>
            <person name="Hainaut M."/>
            <person name="Henrissat B."/>
            <person name="Grigoriev I.V."/>
            <person name="Spatafora J.W."/>
            <person name="Aime M.C."/>
        </authorList>
    </citation>
    <scope>NUCLEOTIDE SEQUENCE [LARGE SCALE GENOMIC DNA]</scope>
    <source>
        <strain evidence="1 2">SA 807</strain>
    </source>
</reference>
<dbReference type="EMBL" id="KZ819825">
    <property type="protein sequence ID" value="PWN51684.1"/>
    <property type="molecule type" value="Genomic_DNA"/>
</dbReference>
<sequence length="520" mass="57917">MVAIASAFSFVGKMLWEVWGEPFLGAIGAYEPEDRTYGRWKVPFSPMEQRLHENLDIAISFHKAMMPNGKDWVWYQIWEDKQAQSITGRKADMIFVHGTGVHSGTLASHSRRYLDAGFRLIVPDLPSHGYSSGLHVYVRHLSGYLAGLRQVLHDVAKRDDSMWNGGIKVSKAERRPTFMLGLSFGGLLSLAYGIQYPGSFRQDTSDPDEIPIDGLIGVGPMIGYSSKNIRIPRIVEAMCRFSDRFLGAGRLEVFVPHKKCLDKDPNVYKTLVTQDKRSHHGAFRVGHLLCIDDGMNMIRKNAHKLKHPIYVQVGNLDRVAEPSQCVDWVRNTSSEDKKITMYPVCQHVIYRKAKTEEEDRAGRVAVIEDNVQWMSERSPGYGRLARMCSFASDISSFSCTSEGTLVDDFSNASTPSSVLSTPMTPTSEMGDSALSPGFFGSPIDADLGSPFAESLAKAFPAKQAAGPLTPLASPGFTDAGYYFRDHSGWLKAKDAEEKAYRPKWDLSSALRPYDLPAWKV</sequence>